<feature type="compositionally biased region" description="Low complexity" evidence="1">
    <location>
        <begin position="43"/>
        <end position="68"/>
    </location>
</feature>
<accession>A0ABN9WTK2</accession>
<sequence>GAGQGCLFPGRPGRRGGGGAAAGRADRLGGSWPTCARARVPLPRGAAGTAGPPGRGRLSRGSLHADPAGRARRPRAHGPRPAPGHQPPAHAVRHGHPVPDHAGPVGGRGHGLPLRGALRALREPGLRWRGRGRGRCQRAGRARARAAAVARPVRQWRRGRWRTGAALPAHRAGPAARGVLGGGRRRAARGRGGAQGPELGCAQEGPPGSEEGDFAAGGGGAAPGCSPAAAPRRQRSGGCRNGPRRPPEARVTVSPR</sequence>
<feature type="non-terminal residue" evidence="2">
    <location>
        <position position="256"/>
    </location>
</feature>
<protein>
    <submittedName>
        <fullName evidence="2">Uncharacterized protein</fullName>
    </submittedName>
</protein>
<evidence type="ECO:0000313" key="3">
    <source>
        <dbReference type="Proteomes" id="UP001189429"/>
    </source>
</evidence>
<feature type="region of interest" description="Disordered" evidence="1">
    <location>
        <begin position="169"/>
        <end position="256"/>
    </location>
</feature>
<dbReference type="Proteomes" id="UP001189429">
    <property type="component" value="Unassembled WGS sequence"/>
</dbReference>
<name>A0ABN9WTK2_9DINO</name>
<comment type="caution">
    <text evidence="2">The sequence shown here is derived from an EMBL/GenBank/DDBJ whole genome shotgun (WGS) entry which is preliminary data.</text>
</comment>
<feature type="region of interest" description="Disordered" evidence="1">
    <location>
        <begin position="1"/>
        <end position="110"/>
    </location>
</feature>
<keyword evidence="3" id="KW-1185">Reference proteome</keyword>
<gene>
    <name evidence="2" type="ORF">PCOR1329_LOCUS70431</name>
</gene>
<dbReference type="EMBL" id="CAUYUJ010019302">
    <property type="protein sequence ID" value="CAK0890127.1"/>
    <property type="molecule type" value="Genomic_DNA"/>
</dbReference>
<feature type="compositionally biased region" description="Low complexity" evidence="1">
    <location>
        <begin position="169"/>
        <end position="178"/>
    </location>
</feature>
<evidence type="ECO:0000256" key="1">
    <source>
        <dbReference type="SAM" id="MobiDB-lite"/>
    </source>
</evidence>
<proteinExistence type="predicted"/>
<feature type="non-terminal residue" evidence="2">
    <location>
        <position position="1"/>
    </location>
</feature>
<reference evidence="2" key="1">
    <citation type="submission" date="2023-10" db="EMBL/GenBank/DDBJ databases">
        <authorList>
            <person name="Chen Y."/>
            <person name="Shah S."/>
            <person name="Dougan E. K."/>
            <person name="Thang M."/>
            <person name="Chan C."/>
        </authorList>
    </citation>
    <scope>NUCLEOTIDE SEQUENCE [LARGE SCALE GENOMIC DNA]</scope>
</reference>
<organism evidence="2 3">
    <name type="scientific">Prorocentrum cordatum</name>
    <dbReference type="NCBI Taxonomy" id="2364126"/>
    <lineage>
        <taxon>Eukaryota</taxon>
        <taxon>Sar</taxon>
        <taxon>Alveolata</taxon>
        <taxon>Dinophyceae</taxon>
        <taxon>Prorocentrales</taxon>
        <taxon>Prorocentraceae</taxon>
        <taxon>Prorocentrum</taxon>
    </lineage>
</organism>
<evidence type="ECO:0000313" key="2">
    <source>
        <dbReference type="EMBL" id="CAK0890127.1"/>
    </source>
</evidence>